<dbReference type="SUPFAM" id="SSF51735">
    <property type="entry name" value="NAD(P)-binding Rossmann-fold domains"/>
    <property type="match status" value="1"/>
</dbReference>
<accession>A0ABS2STW2</accession>
<dbReference type="Pfam" id="PF01370">
    <property type="entry name" value="Epimerase"/>
    <property type="match status" value="1"/>
</dbReference>
<gene>
    <name evidence="2" type="ORF">JOC54_002211</name>
</gene>
<comment type="caution">
    <text evidence="2">The sequence shown here is derived from an EMBL/GenBank/DDBJ whole genome shotgun (WGS) entry which is preliminary data.</text>
</comment>
<sequence>MKKVVLLGGAGTVGVSLAKGFKDRYNVVIMDQKKPEVDVPFIAVNACDFDDLVRKIPADADAVINLLRLEPEKSLVDKVEMDQMTLLFFQASYYLYLAAVQLGIPKVVFASSNHVTDCFEEQGRSLLGREINVSDPAKSKSLYGVLKYASEQVGQLFVAEHDLAVISIRIGSMPAKEQKLNEGKRERLFHTQLLEEDAVELFRLAIETTRSSGTYYGVSDHPDKPWSTLNAVYELGFKSQS</sequence>
<dbReference type="EMBL" id="JAFBCV010000006">
    <property type="protein sequence ID" value="MBM7838941.1"/>
    <property type="molecule type" value="Genomic_DNA"/>
</dbReference>
<keyword evidence="3" id="KW-1185">Reference proteome</keyword>
<protein>
    <submittedName>
        <fullName evidence="2">Nucleoside-diphosphate-sugar epimerase</fullName>
    </submittedName>
</protein>
<evidence type="ECO:0000313" key="3">
    <source>
        <dbReference type="Proteomes" id="UP001179280"/>
    </source>
</evidence>
<evidence type="ECO:0000259" key="1">
    <source>
        <dbReference type="Pfam" id="PF01370"/>
    </source>
</evidence>
<dbReference type="Proteomes" id="UP001179280">
    <property type="component" value="Unassembled WGS sequence"/>
</dbReference>
<name>A0ABS2STW2_9BACI</name>
<organism evidence="2 3">
    <name type="scientific">Shouchella xiaoxiensis</name>
    <dbReference type="NCBI Taxonomy" id="766895"/>
    <lineage>
        <taxon>Bacteria</taxon>
        <taxon>Bacillati</taxon>
        <taxon>Bacillota</taxon>
        <taxon>Bacilli</taxon>
        <taxon>Bacillales</taxon>
        <taxon>Bacillaceae</taxon>
        <taxon>Shouchella</taxon>
    </lineage>
</organism>
<dbReference type="InterPro" id="IPR001509">
    <property type="entry name" value="Epimerase_deHydtase"/>
</dbReference>
<evidence type="ECO:0000313" key="2">
    <source>
        <dbReference type="EMBL" id="MBM7838941.1"/>
    </source>
</evidence>
<feature type="domain" description="NAD-dependent epimerase/dehydratase" evidence="1">
    <location>
        <begin position="4"/>
        <end position="177"/>
    </location>
</feature>
<dbReference type="InterPro" id="IPR036291">
    <property type="entry name" value="NAD(P)-bd_dom_sf"/>
</dbReference>
<reference evidence="2" key="1">
    <citation type="submission" date="2021-01" db="EMBL/GenBank/DDBJ databases">
        <title>Genomic Encyclopedia of Type Strains, Phase IV (KMG-IV): sequencing the most valuable type-strain genomes for metagenomic binning, comparative biology and taxonomic classification.</title>
        <authorList>
            <person name="Goeker M."/>
        </authorList>
    </citation>
    <scope>NUCLEOTIDE SEQUENCE</scope>
    <source>
        <strain evidence="2">DSM 21943</strain>
    </source>
</reference>
<proteinExistence type="predicted"/>
<dbReference type="Gene3D" id="3.40.50.720">
    <property type="entry name" value="NAD(P)-binding Rossmann-like Domain"/>
    <property type="match status" value="1"/>
</dbReference>